<reference evidence="3 4" key="1">
    <citation type="submission" date="2014-04" db="EMBL/GenBank/DDBJ databases">
        <authorList>
            <consortium name="DOE Joint Genome Institute"/>
            <person name="Kuo A."/>
            <person name="Zuccaro A."/>
            <person name="Kohler A."/>
            <person name="Nagy L.G."/>
            <person name="Floudas D."/>
            <person name="Copeland A."/>
            <person name="Barry K.W."/>
            <person name="Cichocki N."/>
            <person name="Veneault-Fourrey C."/>
            <person name="LaButti K."/>
            <person name="Lindquist E.A."/>
            <person name="Lipzen A."/>
            <person name="Lundell T."/>
            <person name="Morin E."/>
            <person name="Murat C."/>
            <person name="Sun H."/>
            <person name="Tunlid A."/>
            <person name="Henrissat B."/>
            <person name="Grigoriev I.V."/>
            <person name="Hibbett D.S."/>
            <person name="Martin F."/>
            <person name="Nordberg H.P."/>
            <person name="Cantor M.N."/>
            <person name="Hua S.X."/>
        </authorList>
    </citation>
    <scope>NUCLEOTIDE SEQUENCE [LARGE SCALE GENOMIC DNA]</scope>
    <source>
        <strain evidence="3 4">MAFF 305830</strain>
    </source>
</reference>
<dbReference type="AlphaFoldDB" id="A0A0C3BG62"/>
<evidence type="ECO:0000256" key="1">
    <source>
        <dbReference type="SAM" id="MobiDB-lite"/>
    </source>
</evidence>
<evidence type="ECO:0000313" key="4">
    <source>
        <dbReference type="Proteomes" id="UP000054097"/>
    </source>
</evidence>
<dbReference type="HOGENOM" id="CLU_444927_0_0_1"/>
<feature type="transmembrane region" description="Helical" evidence="2">
    <location>
        <begin position="158"/>
        <end position="181"/>
    </location>
</feature>
<organism evidence="3 4">
    <name type="scientific">Serendipita vermifera MAFF 305830</name>
    <dbReference type="NCBI Taxonomy" id="933852"/>
    <lineage>
        <taxon>Eukaryota</taxon>
        <taxon>Fungi</taxon>
        <taxon>Dikarya</taxon>
        <taxon>Basidiomycota</taxon>
        <taxon>Agaricomycotina</taxon>
        <taxon>Agaricomycetes</taxon>
        <taxon>Sebacinales</taxon>
        <taxon>Serendipitaceae</taxon>
        <taxon>Serendipita</taxon>
    </lineage>
</organism>
<dbReference type="Gene3D" id="2.60.120.260">
    <property type="entry name" value="Galactose-binding domain-like"/>
    <property type="match status" value="1"/>
</dbReference>
<feature type="compositionally biased region" description="Polar residues" evidence="1">
    <location>
        <begin position="399"/>
        <end position="437"/>
    </location>
</feature>
<feature type="region of interest" description="Disordered" evidence="1">
    <location>
        <begin position="396"/>
        <end position="540"/>
    </location>
</feature>
<proteinExistence type="predicted"/>
<keyword evidence="2" id="KW-0812">Transmembrane</keyword>
<protein>
    <submittedName>
        <fullName evidence="3">Uncharacterized protein</fullName>
    </submittedName>
</protein>
<reference evidence="4" key="2">
    <citation type="submission" date="2015-01" db="EMBL/GenBank/DDBJ databases">
        <title>Evolutionary Origins and Diversification of the Mycorrhizal Mutualists.</title>
        <authorList>
            <consortium name="DOE Joint Genome Institute"/>
            <consortium name="Mycorrhizal Genomics Consortium"/>
            <person name="Kohler A."/>
            <person name="Kuo A."/>
            <person name="Nagy L.G."/>
            <person name="Floudas D."/>
            <person name="Copeland A."/>
            <person name="Barry K.W."/>
            <person name="Cichocki N."/>
            <person name="Veneault-Fourrey C."/>
            <person name="LaButti K."/>
            <person name="Lindquist E.A."/>
            <person name="Lipzen A."/>
            <person name="Lundell T."/>
            <person name="Morin E."/>
            <person name="Murat C."/>
            <person name="Riley R."/>
            <person name="Ohm R."/>
            <person name="Sun H."/>
            <person name="Tunlid A."/>
            <person name="Henrissat B."/>
            <person name="Grigoriev I.V."/>
            <person name="Hibbett D.S."/>
            <person name="Martin F."/>
        </authorList>
    </citation>
    <scope>NUCLEOTIDE SEQUENCE [LARGE SCALE GENOMIC DNA]</scope>
    <source>
        <strain evidence="4">MAFF 305830</strain>
    </source>
</reference>
<gene>
    <name evidence="3" type="ORF">M408DRAFT_253933</name>
</gene>
<dbReference type="Proteomes" id="UP000054097">
    <property type="component" value="Unassembled WGS sequence"/>
</dbReference>
<keyword evidence="4" id="KW-1185">Reference proteome</keyword>
<dbReference type="EMBL" id="KN824282">
    <property type="protein sequence ID" value="KIM31124.1"/>
    <property type="molecule type" value="Genomic_DNA"/>
</dbReference>
<name>A0A0C3BG62_SERVB</name>
<dbReference type="STRING" id="933852.A0A0C3BG62"/>
<keyword evidence="2" id="KW-0472">Membrane</keyword>
<dbReference type="CDD" id="cd12087">
    <property type="entry name" value="TM_EGFR-like"/>
    <property type="match status" value="1"/>
</dbReference>
<evidence type="ECO:0000313" key="3">
    <source>
        <dbReference type="EMBL" id="KIM31124.1"/>
    </source>
</evidence>
<feature type="compositionally biased region" description="Polar residues" evidence="1">
    <location>
        <begin position="504"/>
        <end position="517"/>
    </location>
</feature>
<keyword evidence="2" id="KW-1133">Transmembrane helix</keyword>
<evidence type="ECO:0000256" key="2">
    <source>
        <dbReference type="SAM" id="Phobius"/>
    </source>
</evidence>
<feature type="compositionally biased region" description="Polar residues" evidence="1">
    <location>
        <begin position="450"/>
        <end position="460"/>
    </location>
</feature>
<sequence length="614" mass="66651">MNSLSDLPEITMSSVLIDDLPTIFPSDSRIVYRSQQWTPSISCGLNSMATAELGATWTFNFTGSAIWIYTATSQQGGNYTVDIDGNNMGILDTIGSTCKIEASYHIGNLANSAHLISLTSIGASASSTGEINFVGLRLSPSVDQSTGTRLEGGVNKAAIAGGVIGVVAALTLFATVIYLYLRWKQHLKTRIVTETTDNIVPLTFPGEPSNPVLNEKRQLGANNANVTYQSHAKPPLPGWADVCVEGSHQDEIVAIGPNEANISNQPMMYQSHTKPPVPYWALTISHQGSAENLDSHQDDSGSFLQPQLAPLYPLPDGTSASNQPTMYQLYTKPSIPYWANTAFRERLTENVNSRTAEPGLSLQHQTAPLHPSLGDINTSNQNMAYLWHTKPPVPYGANAISQERSTEDVNSCQAEPGSSPQSPLDETSTSNQPTMYQWHTKPSVPYWALTTPQEGSTQNADLHRAEPGPSLQHQRAPLHTPPPSFRTRPFSDNNSQGRARDTRSLYSTTFPGVSNDNPHPFGPSTGEGPSSVVHDDECSSAPPYVEDVLARPDARNLSENDVDTIARRLAEVMRVQDAARGGPGLLAHNERSAPPRELIDRFVGEHLGRRENIS</sequence>
<accession>A0A0C3BG62</accession>